<evidence type="ECO:0000313" key="2">
    <source>
        <dbReference type="Proteomes" id="UP000187203"/>
    </source>
</evidence>
<dbReference type="Proteomes" id="UP000187203">
    <property type="component" value="Unassembled WGS sequence"/>
</dbReference>
<dbReference type="EMBL" id="AWUE01020983">
    <property type="protein sequence ID" value="OMO64286.1"/>
    <property type="molecule type" value="Genomic_DNA"/>
</dbReference>
<gene>
    <name evidence="1" type="ORF">COLO4_32085</name>
</gene>
<accession>A0A1R3H216</accession>
<name>A0A1R3H216_9ROSI</name>
<protein>
    <submittedName>
        <fullName evidence="1">Uncharacterized protein</fullName>
    </submittedName>
</protein>
<reference evidence="2" key="1">
    <citation type="submission" date="2013-09" db="EMBL/GenBank/DDBJ databases">
        <title>Corchorus olitorius genome sequencing.</title>
        <authorList>
            <person name="Alam M."/>
            <person name="Haque M.S."/>
            <person name="Islam M.S."/>
            <person name="Emdad E.M."/>
            <person name="Islam M.M."/>
            <person name="Ahmed B."/>
            <person name="Halim A."/>
            <person name="Hossen Q.M.M."/>
            <person name="Hossain M.Z."/>
            <person name="Ahmed R."/>
            <person name="Khan M.M."/>
            <person name="Islam R."/>
            <person name="Rashid M.M."/>
            <person name="Khan S.A."/>
            <person name="Rahman M.S."/>
            <person name="Alam M."/>
            <person name="Yahiya A.S."/>
            <person name="Khan M.S."/>
            <person name="Azam M.S."/>
            <person name="Haque T."/>
            <person name="Lashkar M.Z.H."/>
            <person name="Akhand A.I."/>
            <person name="Morshed G."/>
            <person name="Roy S."/>
            <person name="Uddin K.S."/>
            <person name="Rabeya T."/>
            <person name="Hossain A.S."/>
            <person name="Chowdhury A."/>
            <person name="Snigdha A.R."/>
            <person name="Mortoza M.S."/>
            <person name="Matin S.A."/>
            <person name="Hoque S.M.E."/>
            <person name="Islam M.K."/>
            <person name="Roy D.K."/>
            <person name="Haider R."/>
            <person name="Moosa M.M."/>
            <person name="Elias S.M."/>
            <person name="Hasan A.M."/>
            <person name="Jahan S."/>
            <person name="Shafiuddin M."/>
            <person name="Mahmood N."/>
            <person name="Shommy N.S."/>
        </authorList>
    </citation>
    <scope>NUCLEOTIDE SEQUENCE [LARGE SCALE GENOMIC DNA]</scope>
    <source>
        <strain evidence="2">cv. O-4</strain>
    </source>
</reference>
<keyword evidence="2" id="KW-1185">Reference proteome</keyword>
<comment type="caution">
    <text evidence="1">The sequence shown here is derived from an EMBL/GenBank/DDBJ whole genome shotgun (WGS) entry which is preliminary data.</text>
</comment>
<proteinExistence type="predicted"/>
<organism evidence="1 2">
    <name type="scientific">Corchorus olitorius</name>
    <dbReference type="NCBI Taxonomy" id="93759"/>
    <lineage>
        <taxon>Eukaryota</taxon>
        <taxon>Viridiplantae</taxon>
        <taxon>Streptophyta</taxon>
        <taxon>Embryophyta</taxon>
        <taxon>Tracheophyta</taxon>
        <taxon>Spermatophyta</taxon>
        <taxon>Magnoliopsida</taxon>
        <taxon>eudicotyledons</taxon>
        <taxon>Gunneridae</taxon>
        <taxon>Pentapetalae</taxon>
        <taxon>rosids</taxon>
        <taxon>malvids</taxon>
        <taxon>Malvales</taxon>
        <taxon>Malvaceae</taxon>
        <taxon>Grewioideae</taxon>
        <taxon>Apeibeae</taxon>
        <taxon>Corchorus</taxon>
    </lineage>
</organism>
<sequence length="118" mass="13453">MSLWFGLFKKVSSAFVGQGKEERRRLSVLGVGSWWSTIEVRVAALGLAGVELFQVLGRVLVEVASDEACRRRWFERVGGEVEILERRRIEKVRMKRKGKARREVRIAKTTLFGVGYGL</sequence>
<dbReference type="AlphaFoldDB" id="A0A1R3H216"/>
<evidence type="ECO:0000313" key="1">
    <source>
        <dbReference type="EMBL" id="OMO64286.1"/>
    </source>
</evidence>